<dbReference type="Gene3D" id="3.20.20.80">
    <property type="entry name" value="Glycosidases"/>
    <property type="match status" value="1"/>
</dbReference>
<sequence>MASLIPVLLGLTLSLGAHATPPPQPAHPSPPSPPPASDALTITVKPHVQYQQIDGIGVSEAFQRSNVLYGLNEPYRTEVLDLLFTTEGAGLTILRNGIGSSVSNPWDLMASIAPVPPASNSSALNFIPLPNDDQHQVWLAKQAKARGTNYFYADAWSADPYMKTNNNENFGGNLCGVRNTSCATGDWRQSYASKLIRFLQLYKAQGITYDYVGFLNEPDFNASYAGMLSDGLQAADFIEVLAPALKKAGLRTEIACCEGTGWDISRQLLEGVQSAGQEKNIGLVTSHGYSSAPGAPLNTSKKVWQTEWSTFDATNYDWYSTGKSSDGLAWANNIQKGFRDSNLNGHIYWWGAANASDNEPLIFINNTAEVRVTARLWAHAHFGSKFVRKDAHRIEATIGSAALNVSAFQNVDKSISVQIINNGNTSQDVVVKGFAPRGRISTFLTNNANNLTRGEARVDRQGARASVPAFSLLSFLYTR</sequence>
<dbReference type="InterPro" id="IPR013780">
    <property type="entry name" value="Glyco_hydro_b"/>
</dbReference>
<dbReference type="PANTHER" id="PTHR11069:SF23">
    <property type="entry name" value="LYSOSOMAL ACID GLUCOSYLCERAMIDASE"/>
    <property type="match status" value="1"/>
</dbReference>
<comment type="caution">
    <text evidence="8">The sequence shown here is derived from an EMBL/GenBank/DDBJ whole genome shotgun (WGS) entry which is preliminary data.</text>
</comment>
<feature type="chain" id="PRO_5035443419" description="Glycosyl hydrolase family 30 beta sandwich domain-containing protein" evidence="5">
    <location>
        <begin position="20"/>
        <end position="479"/>
    </location>
</feature>
<gene>
    <name evidence="8" type="ORF">KVT40_000022</name>
</gene>
<evidence type="ECO:0000313" key="9">
    <source>
        <dbReference type="Proteomes" id="UP000809789"/>
    </source>
</evidence>
<evidence type="ECO:0000259" key="7">
    <source>
        <dbReference type="Pfam" id="PF17189"/>
    </source>
</evidence>
<evidence type="ECO:0000256" key="4">
    <source>
        <dbReference type="SAM" id="MobiDB-lite"/>
    </source>
</evidence>
<dbReference type="GO" id="GO:0006680">
    <property type="term" value="P:glucosylceramide catabolic process"/>
    <property type="evidence" value="ECO:0007669"/>
    <property type="project" value="TreeGrafter"/>
</dbReference>
<keyword evidence="9" id="KW-1185">Reference proteome</keyword>
<comment type="similarity">
    <text evidence="1">Belongs to the glycosyl hydrolase 30 family.</text>
</comment>
<feature type="domain" description="Glycosyl hydrolase family 30 beta sandwich" evidence="7">
    <location>
        <begin position="390"/>
        <end position="444"/>
    </location>
</feature>
<protein>
    <recommendedName>
        <fullName evidence="10">Glycosyl hydrolase family 30 beta sandwich domain-containing protein</fullName>
    </recommendedName>
</protein>
<feature type="signal peptide" evidence="5">
    <location>
        <begin position="1"/>
        <end position="19"/>
    </location>
</feature>
<dbReference type="SUPFAM" id="SSF51445">
    <property type="entry name" value="(Trans)glycosidases"/>
    <property type="match status" value="1"/>
</dbReference>
<dbReference type="GO" id="GO:0004348">
    <property type="term" value="F:glucosylceramidase activity"/>
    <property type="evidence" value="ECO:0007669"/>
    <property type="project" value="InterPro"/>
</dbReference>
<evidence type="ECO:0000259" key="6">
    <source>
        <dbReference type="Pfam" id="PF02057"/>
    </source>
</evidence>
<reference evidence="8" key="1">
    <citation type="submission" date="2021-07" db="EMBL/GenBank/DDBJ databases">
        <title>Elsinoe batatas strain:CRI-CJ2 Genome sequencing and assembly.</title>
        <authorList>
            <person name="Huang L."/>
        </authorList>
    </citation>
    <scope>NUCLEOTIDE SEQUENCE</scope>
    <source>
        <strain evidence="8">CRI-CJ2</strain>
    </source>
</reference>
<dbReference type="InterPro" id="IPR033452">
    <property type="entry name" value="GH30_C"/>
</dbReference>
<feature type="compositionally biased region" description="Pro residues" evidence="4">
    <location>
        <begin position="20"/>
        <end position="36"/>
    </location>
</feature>
<feature type="region of interest" description="Disordered" evidence="4">
    <location>
        <begin position="18"/>
        <end position="39"/>
    </location>
</feature>
<dbReference type="OrthoDB" id="2012278at2759"/>
<evidence type="ECO:0000256" key="1">
    <source>
        <dbReference type="ARBA" id="ARBA00005382"/>
    </source>
</evidence>
<proteinExistence type="inferred from homology"/>
<evidence type="ECO:0000313" key="8">
    <source>
        <dbReference type="EMBL" id="KAG8630882.1"/>
    </source>
</evidence>
<keyword evidence="3" id="KW-0378">Hydrolase</keyword>
<dbReference type="EMBL" id="JAESVG020000001">
    <property type="protein sequence ID" value="KAG8630882.1"/>
    <property type="molecule type" value="Genomic_DNA"/>
</dbReference>
<evidence type="ECO:0000256" key="5">
    <source>
        <dbReference type="SAM" id="SignalP"/>
    </source>
</evidence>
<accession>A0A8K0L8H7</accession>
<name>A0A8K0L8H7_9PEZI</name>
<dbReference type="InterPro" id="IPR049161">
    <property type="entry name" value="GH59_cat"/>
</dbReference>
<evidence type="ECO:0008006" key="10">
    <source>
        <dbReference type="Google" id="ProtNLM"/>
    </source>
</evidence>
<dbReference type="InterPro" id="IPR001139">
    <property type="entry name" value="Glyco_hydro_30"/>
</dbReference>
<dbReference type="AlphaFoldDB" id="A0A8K0L8H7"/>
<dbReference type="Pfam" id="PF02057">
    <property type="entry name" value="Glyco_hydro_59"/>
    <property type="match status" value="1"/>
</dbReference>
<dbReference type="PANTHER" id="PTHR11069">
    <property type="entry name" value="GLUCOSYLCERAMIDASE"/>
    <property type="match status" value="1"/>
</dbReference>
<feature type="domain" description="Glycosyl hydrolase family 59 catalytic" evidence="6">
    <location>
        <begin position="54"/>
        <end position="354"/>
    </location>
</feature>
<evidence type="ECO:0000256" key="3">
    <source>
        <dbReference type="ARBA" id="ARBA00022801"/>
    </source>
</evidence>
<dbReference type="Proteomes" id="UP000809789">
    <property type="component" value="Unassembled WGS sequence"/>
</dbReference>
<dbReference type="Pfam" id="PF17189">
    <property type="entry name" value="Glyco_hydro_30C"/>
    <property type="match status" value="1"/>
</dbReference>
<organism evidence="8 9">
    <name type="scientific">Elsinoe batatas</name>
    <dbReference type="NCBI Taxonomy" id="2601811"/>
    <lineage>
        <taxon>Eukaryota</taxon>
        <taxon>Fungi</taxon>
        <taxon>Dikarya</taxon>
        <taxon>Ascomycota</taxon>
        <taxon>Pezizomycotina</taxon>
        <taxon>Dothideomycetes</taxon>
        <taxon>Dothideomycetidae</taxon>
        <taxon>Myriangiales</taxon>
        <taxon>Elsinoaceae</taxon>
        <taxon>Elsinoe</taxon>
    </lineage>
</organism>
<keyword evidence="2 5" id="KW-0732">Signal</keyword>
<dbReference type="Gene3D" id="2.60.40.1180">
    <property type="entry name" value="Golgi alpha-mannosidase II"/>
    <property type="match status" value="1"/>
</dbReference>
<dbReference type="InterPro" id="IPR017853">
    <property type="entry name" value="GH"/>
</dbReference>
<evidence type="ECO:0000256" key="2">
    <source>
        <dbReference type="ARBA" id="ARBA00022729"/>
    </source>
</evidence>
<dbReference type="GO" id="GO:0016020">
    <property type="term" value="C:membrane"/>
    <property type="evidence" value="ECO:0007669"/>
    <property type="project" value="GOC"/>
</dbReference>